<dbReference type="AlphaFoldDB" id="A0A8S2V4C9"/>
<dbReference type="Proteomes" id="UP000676336">
    <property type="component" value="Unassembled WGS sequence"/>
</dbReference>
<evidence type="ECO:0000313" key="2">
    <source>
        <dbReference type="EMBL" id="CAF4574106.1"/>
    </source>
</evidence>
<dbReference type="EMBL" id="CAJOBJ010140337">
    <property type="protein sequence ID" value="CAF4759922.1"/>
    <property type="molecule type" value="Genomic_DNA"/>
</dbReference>
<gene>
    <name evidence="2" type="ORF">BYL167_LOCUS39036</name>
    <name evidence="3" type="ORF">GIL414_LOCUS45505</name>
    <name evidence="1" type="ORF">SMN809_LOCUS29134</name>
</gene>
<evidence type="ECO:0000313" key="3">
    <source>
        <dbReference type="EMBL" id="CAF4759922.1"/>
    </source>
</evidence>
<reference evidence="1" key="1">
    <citation type="submission" date="2021-02" db="EMBL/GenBank/DDBJ databases">
        <authorList>
            <person name="Nowell W R."/>
        </authorList>
    </citation>
    <scope>NUCLEOTIDE SEQUENCE</scope>
</reference>
<comment type="caution">
    <text evidence="1">The sequence shown here is derived from an EMBL/GenBank/DDBJ whole genome shotgun (WGS) entry which is preliminary data.</text>
</comment>
<name>A0A8S2V4C9_9BILA</name>
<evidence type="ECO:0000313" key="4">
    <source>
        <dbReference type="Proteomes" id="UP000676336"/>
    </source>
</evidence>
<feature type="non-terminal residue" evidence="1">
    <location>
        <position position="1"/>
    </location>
</feature>
<organism evidence="1 4">
    <name type="scientific">Rotaria magnacalcarata</name>
    <dbReference type="NCBI Taxonomy" id="392030"/>
    <lineage>
        <taxon>Eukaryota</taxon>
        <taxon>Metazoa</taxon>
        <taxon>Spiralia</taxon>
        <taxon>Gnathifera</taxon>
        <taxon>Rotifera</taxon>
        <taxon>Eurotatoria</taxon>
        <taxon>Bdelloidea</taxon>
        <taxon>Philodinida</taxon>
        <taxon>Philodinidae</taxon>
        <taxon>Rotaria</taxon>
    </lineage>
</organism>
<dbReference type="EMBL" id="CAJOBI010050793">
    <property type="protein sequence ID" value="CAF4370891.1"/>
    <property type="molecule type" value="Genomic_DNA"/>
</dbReference>
<sequence length="50" mass="6016">YVYEQRGNSIKEFYIGAKWNFIRSLVSWGIINSTYEYYLTTLQKAIQDDE</sequence>
<dbReference type="Proteomes" id="UP000681720">
    <property type="component" value="Unassembled WGS sequence"/>
</dbReference>
<evidence type="ECO:0000313" key="1">
    <source>
        <dbReference type="EMBL" id="CAF4370891.1"/>
    </source>
</evidence>
<proteinExistence type="predicted"/>
<dbReference type="EMBL" id="CAJOBH010092938">
    <property type="protein sequence ID" value="CAF4574106.1"/>
    <property type="molecule type" value="Genomic_DNA"/>
</dbReference>
<accession>A0A8S2V4C9</accession>
<dbReference type="Proteomes" id="UP000681967">
    <property type="component" value="Unassembled WGS sequence"/>
</dbReference>
<protein>
    <submittedName>
        <fullName evidence="1">Uncharacterized protein</fullName>
    </submittedName>
</protein>